<evidence type="ECO:0000313" key="2">
    <source>
        <dbReference type="EMBL" id="RDY00849.1"/>
    </source>
</evidence>
<feature type="non-terminal residue" evidence="2">
    <location>
        <position position="1"/>
    </location>
</feature>
<dbReference type="GO" id="GO:0003676">
    <property type="term" value="F:nucleic acid binding"/>
    <property type="evidence" value="ECO:0007669"/>
    <property type="project" value="InterPro"/>
</dbReference>
<comment type="caution">
    <text evidence="2">The sequence shown here is derived from an EMBL/GenBank/DDBJ whole genome shotgun (WGS) entry which is preliminary data.</text>
</comment>
<reference evidence="2" key="1">
    <citation type="submission" date="2018-05" db="EMBL/GenBank/DDBJ databases">
        <title>Draft genome of Mucuna pruriens seed.</title>
        <authorList>
            <person name="Nnadi N.E."/>
            <person name="Vos R."/>
            <person name="Hasami M.H."/>
            <person name="Devisetty U.K."/>
            <person name="Aguiy J.C."/>
        </authorList>
    </citation>
    <scope>NUCLEOTIDE SEQUENCE [LARGE SCALE GENOMIC DNA]</scope>
    <source>
        <strain evidence="2">JCA_2017</strain>
    </source>
</reference>
<gene>
    <name evidence="2" type="ORF">CR513_15917</name>
</gene>
<evidence type="ECO:0000313" key="3">
    <source>
        <dbReference type="Proteomes" id="UP000257109"/>
    </source>
</evidence>
<name>A0A371HDG0_MUCPR</name>
<dbReference type="Proteomes" id="UP000257109">
    <property type="component" value="Unassembled WGS sequence"/>
</dbReference>
<dbReference type="Pfam" id="PF01585">
    <property type="entry name" value="G-patch"/>
    <property type="match status" value="1"/>
</dbReference>
<proteinExistence type="predicted"/>
<evidence type="ECO:0000259" key="1">
    <source>
        <dbReference type="Pfam" id="PF01585"/>
    </source>
</evidence>
<protein>
    <recommendedName>
        <fullName evidence="1">G-patch domain-containing protein</fullName>
    </recommendedName>
</protein>
<dbReference type="OrthoDB" id="1300148at2759"/>
<organism evidence="2 3">
    <name type="scientific">Mucuna pruriens</name>
    <name type="common">Velvet bean</name>
    <name type="synonym">Dolichos pruriens</name>
    <dbReference type="NCBI Taxonomy" id="157652"/>
    <lineage>
        <taxon>Eukaryota</taxon>
        <taxon>Viridiplantae</taxon>
        <taxon>Streptophyta</taxon>
        <taxon>Embryophyta</taxon>
        <taxon>Tracheophyta</taxon>
        <taxon>Spermatophyta</taxon>
        <taxon>Magnoliopsida</taxon>
        <taxon>eudicotyledons</taxon>
        <taxon>Gunneridae</taxon>
        <taxon>Pentapetalae</taxon>
        <taxon>rosids</taxon>
        <taxon>fabids</taxon>
        <taxon>Fabales</taxon>
        <taxon>Fabaceae</taxon>
        <taxon>Papilionoideae</taxon>
        <taxon>50 kb inversion clade</taxon>
        <taxon>NPAAA clade</taxon>
        <taxon>indigoferoid/millettioid clade</taxon>
        <taxon>Phaseoleae</taxon>
        <taxon>Mucuna</taxon>
    </lineage>
</organism>
<sequence length="104" mass="11227">MGEKELMVSTPLTSRIQRGGRRSLGDLLSIAQGRERDQHWVLTKGGYQPSRGIGPHLSGIVAPILIQKNSGKAGLDGNTILMCEDPSQLDKPVKDEHAEAEALV</sequence>
<feature type="domain" description="G-patch" evidence="1">
    <location>
        <begin position="41"/>
        <end position="75"/>
    </location>
</feature>
<dbReference type="InterPro" id="IPR000467">
    <property type="entry name" value="G_patch_dom"/>
</dbReference>
<keyword evidence="3" id="KW-1185">Reference proteome</keyword>
<dbReference type="AlphaFoldDB" id="A0A371HDG0"/>
<accession>A0A371HDG0</accession>
<dbReference type="EMBL" id="QJKJ01002891">
    <property type="protein sequence ID" value="RDY00849.1"/>
    <property type="molecule type" value="Genomic_DNA"/>
</dbReference>